<keyword evidence="2" id="KW-1185">Reference proteome</keyword>
<evidence type="ECO:0000313" key="2">
    <source>
        <dbReference type="Proteomes" id="UP000827889"/>
    </source>
</evidence>
<dbReference type="InterPro" id="IPR036397">
    <property type="entry name" value="RNaseH_sf"/>
</dbReference>
<dbReference type="PANTHER" id="PTHR47723:SF19">
    <property type="entry name" value="POLYNUCLEOTIDYL TRANSFERASE, RIBONUCLEASE H-LIKE SUPERFAMILY PROTEIN"/>
    <property type="match status" value="1"/>
</dbReference>
<reference evidence="3" key="1">
    <citation type="submission" date="2025-08" db="UniProtKB">
        <authorList>
            <consortium name="RefSeq"/>
        </authorList>
    </citation>
    <scope>IDENTIFICATION</scope>
    <source>
        <tissue evidence="3">Leaf</tissue>
    </source>
</reference>
<protein>
    <submittedName>
        <fullName evidence="3">Uncharacterized protein LOC125316155</fullName>
    </submittedName>
</protein>
<evidence type="ECO:0000259" key="1">
    <source>
        <dbReference type="Pfam" id="PF13456"/>
    </source>
</evidence>
<accession>A0ABM3HSJ7</accession>
<dbReference type="InterPro" id="IPR002156">
    <property type="entry name" value="RNaseH_domain"/>
</dbReference>
<dbReference type="InterPro" id="IPR012337">
    <property type="entry name" value="RNaseH-like_sf"/>
</dbReference>
<dbReference type="Gene3D" id="3.30.420.10">
    <property type="entry name" value="Ribonuclease H-like superfamily/Ribonuclease H"/>
    <property type="match status" value="1"/>
</dbReference>
<dbReference type="Pfam" id="PF13456">
    <property type="entry name" value="RVT_3"/>
    <property type="match status" value="1"/>
</dbReference>
<dbReference type="PANTHER" id="PTHR47723">
    <property type="entry name" value="OS05G0353850 PROTEIN"/>
    <property type="match status" value="1"/>
</dbReference>
<feature type="domain" description="RNase H type-1" evidence="1">
    <location>
        <begin position="108"/>
        <end position="230"/>
    </location>
</feature>
<dbReference type="CDD" id="cd06222">
    <property type="entry name" value="RNase_H_like"/>
    <property type="match status" value="1"/>
</dbReference>
<sequence length="266" mass="30012">MRQDPLTFGHNRRPSSMRMDEWLQDVLERRDLSISFELIATTLWCIRKKRNDSVFRGSRPNATNLIHDAELILKSYTRWNKKDLNIAEGRSSFRPKWIPPTTSALKLNIDASIGNDTTNGAIAGVLRDSKGTLLDGFVEIIPPFSPIVAEAQALVHGLNFLKSRREKKMQILVESDCYTLVSAVNAVGELSWEDESRIGEAQHLLAKMNNVSVAHCDRRANEVADWLAKTHRSNNVPLSWLSRPPQSLWNLLCFDAPSLGFSCNDS</sequence>
<name>A0ABM3HSJ7_9MYRT</name>
<dbReference type="InterPro" id="IPR053151">
    <property type="entry name" value="RNase_H-like"/>
</dbReference>
<dbReference type="Proteomes" id="UP000827889">
    <property type="component" value="Chromosome 8"/>
</dbReference>
<gene>
    <name evidence="3" type="primary">LOC125316155</name>
</gene>
<dbReference type="SUPFAM" id="SSF53098">
    <property type="entry name" value="Ribonuclease H-like"/>
    <property type="match status" value="1"/>
</dbReference>
<dbReference type="GeneID" id="125316155"/>
<dbReference type="InterPro" id="IPR044730">
    <property type="entry name" value="RNase_H-like_dom_plant"/>
</dbReference>
<dbReference type="RefSeq" id="XP_048139568.1">
    <property type="nucleotide sequence ID" value="XM_048283611.1"/>
</dbReference>
<proteinExistence type="predicted"/>
<organism evidence="2 3">
    <name type="scientific">Rhodamnia argentea</name>
    <dbReference type="NCBI Taxonomy" id="178133"/>
    <lineage>
        <taxon>Eukaryota</taxon>
        <taxon>Viridiplantae</taxon>
        <taxon>Streptophyta</taxon>
        <taxon>Embryophyta</taxon>
        <taxon>Tracheophyta</taxon>
        <taxon>Spermatophyta</taxon>
        <taxon>Magnoliopsida</taxon>
        <taxon>eudicotyledons</taxon>
        <taxon>Gunneridae</taxon>
        <taxon>Pentapetalae</taxon>
        <taxon>rosids</taxon>
        <taxon>malvids</taxon>
        <taxon>Myrtales</taxon>
        <taxon>Myrtaceae</taxon>
        <taxon>Myrtoideae</taxon>
        <taxon>Myrteae</taxon>
        <taxon>Australasian group</taxon>
        <taxon>Rhodamnia</taxon>
    </lineage>
</organism>
<evidence type="ECO:0000313" key="3">
    <source>
        <dbReference type="RefSeq" id="XP_048139568.1"/>
    </source>
</evidence>